<proteinExistence type="predicted"/>
<dbReference type="EMBL" id="CAUYUJ010016060">
    <property type="protein sequence ID" value="CAK0861407.1"/>
    <property type="molecule type" value="Genomic_DNA"/>
</dbReference>
<accession>A0ABN9UNT5</accession>
<organism evidence="2 3">
    <name type="scientific">Prorocentrum cordatum</name>
    <dbReference type="NCBI Taxonomy" id="2364126"/>
    <lineage>
        <taxon>Eukaryota</taxon>
        <taxon>Sar</taxon>
        <taxon>Alveolata</taxon>
        <taxon>Dinophyceae</taxon>
        <taxon>Prorocentrales</taxon>
        <taxon>Prorocentraceae</taxon>
        <taxon>Prorocentrum</taxon>
    </lineage>
</organism>
<evidence type="ECO:0000256" key="1">
    <source>
        <dbReference type="SAM" id="MobiDB-lite"/>
    </source>
</evidence>
<name>A0ABN9UNT5_9DINO</name>
<sequence length="291" mass="31509">MTVRMSVIILEEPRGPLPWSFATRAFAHVVSQGDTRLKILVKGSASISIEGGPSVAMPPFSSIGETLFLRGRRLWTREVVVATERVLCVSWDPDRLREWLGHNRELDAHANNVLSELMCSNLSAVSQLRSRLEVDGGHESEACNIDTAGPDDRGECARRAPEPSPAQSAGAARQVGGAELGLWISYLQVRTRLGEAGSEASGRERACLLAYLGVVGLDTKLDRGDVEGRLRELDASLTALERAGLTLEEFASILGRSATTIDTNGDGVIGSLQRSWLQRFTRSATTSRRAA</sequence>
<feature type="region of interest" description="Disordered" evidence="1">
    <location>
        <begin position="140"/>
        <end position="171"/>
    </location>
</feature>
<protein>
    <recommendedName>
        <fullName evidence="4">Cyclic nucleotide-binding domain-containing protein</fullName>
    </recommendedName>
</protein>
<comment type="caution">
    <text evidence="2">The sequence shown here is derived from an EMBL/GenBank/DDBJ whole genome shotgun (WGS) entry which is preliminary data.</text>
</comment>
<dbReference type="Proteomes" id="UP001189429">
    <property type="component" value="Unassembled WGS sequence"/>
</dbReference>
<keyword evidence="3" id="KW-1185">Reference proteome</keyword>
<evidence type="ECO:0008006" key="4">
    <source>
        <dbReference type="Google" id="ProtNLM"/>
    </source>
</evidence>
<evidence type="ECO:0000313" key="3">
    <source>
        <dbReference type="Proteomes" id="UP001189429"/>
    </source>
</evidence>
<evidence type="ECO:0000313" key="2">
    <source>
        <dbReference type="EMBL" id="CAK0861407.1"/>
    </source>
</evidence>
<feature type="compositionally biased region" description="Basic and acidic residues" evidence="1">
    <location>
        <begin position="150"/>
        <end position="161"/>
    </location>
</feature>
<gene>
    <name evidence="2" type="ORF">PCOR1329_LOCUS50091</name>
</gene>
<reference evidence="2" key="1">
    <citation type="submission" date="2023-10" db="EMBL/GenBank/DDBJ databases">
        <authorList>
            <person name="Chen Y."/>
            <person name="Shah S."/>
            <person name="Dougan E. K."/>
            <person name="Thang M."/>
            <person name="Chan C."/>
        </authorList>
    </citation>
    <scope>NUCLEOTIDE SEQUENCE [LARGE SCALE GENOMIC DNA]</scope>
</reference>